<keyword evidence="3" id="KW-1185">Reference proteome</keyword>
<organism evidence="2 3">
    <name type="scientific">Tritrichomonas musculus</name>
    <dbReference type="NCBI Taxonomy" id="1915356"/>
    <lineage>
        <taxon>Eukaryota</taxon>
        <taxon>Metamonada</taxon>
        <taxon>Parabasalia</taxon>
        <taxon>Tritrichomonadida</taxon>
        <taxon>Tritrichomonadidae</taxon>
        <taxon>Tritrichomonas</taxon>
    </lineage>
</organism>
<gene>
    <name evidence="2" type="ORF">M9Y10_022320</name>
</gene>
<evidence type="ECO:0000313" key="3">
    <source>
        <dbReference type="Proteomes" id="UP001470230"/>
    </source>
</evidence>
<feature type="region of interest" description="Disordered" evidence="1">
    <location>
        <begin position="152"/>
        <end position="200"/>
    </location>
</feature>
<reference evidence="2 3" key="1">
    <citation type="submission" date="2024-04" db="EMBL/GenBank/DDBJ databases">
        <title>Tritrichomonas musculus Genome.</title>
        <authorList>
            <person name="Alves-Ferreira E."/>
            <person name="Grigg M."/>
            <person name="Lorenzi H."/>
            <person name="Galac M."/>
        </authorList>
    </citation>
    <scope>NUCLEOTIDE SEQUENCE [LARGE SCALE GENOMIC DNA]</scope>
    <source>
        <strain evidence="2 3">EAF2021</strain>
    </source>
</reference>
<sequence>MFCGGIFACKPNSEDLFVCSDGVEMNQTELLNIVRGVLSLLHTNPLGVNARKVLFVEAANTYIRNYRGYIFGASTYHTLSVPLLTSTMERVINCANSVFSGSNEVDLMDYSNRATFYHCVRQLLSNSPGAKISTTFARTFNSVKDMTMNAGNSYQMEPKASGNFQTTTTSAPEERSKGEESATENSVTDASNTSTSEISFPVSDTMSSDFIKDIPQLSSNKEGFIAYEISQTASFTVRDGVMRDIDCENSLMVSARGTPEAGPLLFAVVPANIVYNQRVNKKIIDDSDPNGIYKCEKPYELLTDIQKVLIFNAEVKETAPPLQINMTYELSGNACRIIFKIISPFEVKDIIIGFDSTGFQNARSDNNDVRYGGPNVLVSPNDTPPTGGETIGTAIGEVPDGYKPPSLILLICTITGATLGDIIVKTSPIGNYSVGTSRFKLSISRAAWNLPVQ</sequence>
<dbReference type="EMBL" id="JAPFFF010000003">
    <property type="protein sequence ID" value="KAK8893891.1"/>
    <property type="molecule type" value="Genomic_DNA"/>
</dbReference>
<evidence type="ECO:0000256" key="1">
    <source>
        <dbReference type="SAM" id="MobiDB-lite"/>
    </source>
</evidence>
<evidence type="ECO:0000313" key="2">
    <source>
        <dbReference type="EMBL" id="KAK8893891.1"/>
    </source>
</evidence>
<name>A0ABR2KS97_9EUKA</name>
<feature type="compositionally biased region" description="Polar residues" evidence="1">
    <location>
        <begin position="162"/>
        <end position="171"/>
    </location>
</feature>
<proteinExistence type="predicted"/>
<feature type="compositionally biased region" description="Polar residues" evidence="1">
    <location>
        <begin position="183"/>
        <end position="200"/>
    </location>
</feature>
<comment type="caution">
    <text evidence="2">The sequence shown here is derived from an EMBL/GenBank/DDBJ whole genome shotgun (WGS) entry which is preliminary data.</text>
</comment>
<dbReference type="Proteomes" id="UP001470230">
    <property type="component" value="Unassembled WGS sequence"/>
</dbReference>
<accession>A0ABR2KS97</accession>
<protein>
    <submittedName>
        <fullName evidence="2">Uncharacterized protein</fullName>
    </submittedName>
</protein>